<evidence type="ECO:0000256" key="1">
    <source>
        <dbReference type="ARBA" id="ARBA00022527"/>
    </source>
</evidence>
<name>A0A067L4F0_JATCU</name>
<dbReference type="Gene3D" id="3.30.200.20">
    <property type="entry name" value="Phosphorylase Kinase, domain 1"/>
    <property type="match status" value="1"/>
</dbReference>
<dbReference type="InterPro" id="IPR000719">
    <property type="entry name" value="Prot_kinase_dom"/>
</dbReference>
<organism evidence="7 8">
    <name type="scientific">Jatropha curcas</name>
    <name type="common">Barbados nut</name>
    <dbReference type="NCBI Taxonomy" id="180498"/>
    <lineage>
        <taxon>Eukaryota</taxon>
        <taxon>Viridiplantae</taxon>
        <taxon>Streptophyta</taxon>
        <taxon>Embryophyta</taxon>
        <taxon>Tracheophyta</taxon>
        <taxon>Spermatophyta</taxon>
        <taxon>Magnoliopsida</taxon>
        <taxon>eudicotyledons</taxon>
        <taxon>Gunneridae</taxon>
        <taxon>Pentapetalae</taxon>
        <taxon>rosids</taxon>
        <taxon>fabids</taxon>
        <taxon>Malpighiales</taxon>
        <taxon>Euphorbiaceae</taxon>
        <taxon>Crotonoideae</taxon>
        <taxon>Jatropheae</taxon>
        <taxon>Jatropha</taxon>
    </lineage>
</organism>
<evidence type="ECO:0000313" key="8">
    <source>
        <dbReference type="Proteomes" id="UP000027138"/>
    </source>
</evidence>
<gene>
    <name evidence="7" type="ORF">JCGZ_00731</name>
</gene>
<dbReference type="Proteomes" id="UP000027138">
    <property type="component" value="Unassembled WGS sequence"/>
</dbReference>
<dbReference type="OrthoDB" id="1938319at2759"/>
<dbReference type="GO" id="GO:0005524">
    <property type="term" value="F:ATP binding"/>
    <property type="evidence" value="ECO:0007669"/>
    <property type="project" value="UniProtKB-KW"/>
</dbReference>
<evidence type="ECO:0000256" key="5">
    <source>
        <dbReference type="ARBA" id="ARBA00022840"/>
    </source>
</evidence>
<dbReference type="PANTHER" id="PTHR27002">
    <property type="entry name" value="RECEPTOR-LIKE SERINE/THREONINE-PROTEIN KINASE SD1-8"/>
    <property type="match status" value="1"/>
</dbReference>
<keyword evidence="4" id="KW-0418">Kinase</keyword>
<dbReference type="AlphaFoldDB" id="A0A067L4F0"/>
<reference evidence="7 8" key="1">
    <citation type="journal article" date="2014" name="PLoS ONE">
        <title>Global Analysis of Gene Expression Profiles in Physic Nut (Jatropha curcas L.) Seedlings Exposed to Salt Stress.</title>
        <authorList>
            <person name="Zhang L."/>
            <person name="Zhang C."/>
            <person name="Wu P."/>
            <person name="Chen Y."/>
            <person name="Li M."/>
            <person name="Jiang H."/>
            <person name="Wu G."/>
        </authorList>
    </citation>
    <scope>NUCLEOTIDE SEQUENCE [LARGE SCALE GENOMIC DNA]</scope>
    <source>
        <strain evidence="8">cv. GZQX0401</strain>
        <tissue evidence="7">Young leaves</tissue>
    </source>
</reference>
<evidence type="ECO:0000256" key="3">
    <source>
        <dbReference type="ARBA" id="ARBA00022741"/>
    </source>
</evidence>
<dbReference type="SUPFAM" id="SSF56112">
    <property type="entry name" value="Protein kinase-like (PK-like)"/>
    <property type="match status" value="1"/>
</dbReference>
<keyword evidence="5" id="KW-0067">ATP-binding</keyword>
<keyword evidence="1" id="KW-0723">Serine/threonine-protein kinase</keyword>
<keyword evidence="2" id="KW-0808">Transferase</keyword>
<dbReference type="EMBL" id="KK914353">
    <property type="protein sequence ID" value="KDP38974.1"/>
    <property type="molecule type" value="Genomic_DNA"/>
</dbReference>
<evidence type="ECO:0000256" key="2">
    <source>
        <dbReference type="ARBA" id="ARBA00022679"/>
    </source>
</evidence>
<dbReference type="PROSITE" id="PS50011">
    <property type="entry name" value="PROTEIN_KINASE_DOM"/>
    <property type="match status" value="1"/>
</dbReference>
<dbReference type="GO" id="GO:0005886">
    <property type="term" value="C:plasma membrane"/>
    <property type="evidence" value="ECO:0007669"/>
    <property type="project" value="TreeGrafter"/>
</dbReference>
<evidence type="ECO:0000256" key="4">
    <source>
        <dbReference type="ARBA" id="ARBA00022777"/>
    </source>
</evidence>
<keyword evidence="3" id="KW-0547">Nucleotide-binding</keyword>
<dbReference type="GO" id="GO:0004674">
    <property type="term" value="F:protein serine/threonine kinase activity"/>
    <property type="evidence" value="ECO:0007669"/>
    <property type="project" value="UniProtKB-KW"/>
</dbReference>
<sequence length="155" mass="17833">MQEIENMKGKEDMELLIFDLTTTVRSTDNFSSNNKLGECGFGPVYKGMLTDGKEIAVKRILKGWGQGMTEFKNKVILASKLQHRNLLDILPTLIKNGLDQTRSKLLDWPERIHIIDRIARGLLYLHQDSRAKQMKLRRSLLIRSSLYSGGKQRFI</sequence>
<proteinExistence type="predicted"/>
<keyword evidence="8" id="KW-1185">Reference proteome</keyword>
<protein>
    <recommendedName>
        <fullName evidence="6">Protein kinase domain-containing protein</fullName>
    </recommendedName>
</protein>
<evidence type="ECO:0000313" key="7">
    <source>
        <dbReference type="EMBL" id="KDP38974.1"/>
    </source>
</evidence>
<accession>A0A067L4F0</accession>
<feature type="domain" description="Protein kinase" evidence="6">
    <location>
        <begin position="30"/>
        <end position="155"/>
    </location>
</feature>
<dbReference type="InterPro" id="IPR011009">
    <property type="entry name" value="Kinase-like_dom_sf"/>
</dbReference>
<evidence type="ECO:0000259" key="6">
    <source>
        <dbReference type="PROSITE" id="PS50011"/>
    </source>
</evidence>
<dbReference type="PANTHER" id="PTHR27002:SF825">
    <property type="entry name" value="RECEPTOR-LIKE SERINE_THREONINE-PROTEIN KINASE"/>
    <property type="match status" value="1"/>
</dbReference>